<keyword evidence="2" id="KW-0238">DNA-binding</keyword>
<dbReference type="InterPro" id="IPR014710">
    <property type="entry name" value="RmlC-like_jellyroll"/>
</dbReference>
<sequence length="303" mass="32757">MNSIDRLIGLAGVRGSLDLRCQLQGDWALPHGQQHTGIAPYHIVLAGECQVELPDGHTVRLGAGDILVFPGDATHLLRSEGQRVAPVAAQVSTGGLLPLHRIGREGPALDLLCGRFHYQRESMLFAALPQYLVVSSRDLPANDQLTALVGLLRVEADGDQPGARFLVDALSSALFTLVLRVYLQQQAQASGTLALLADKRLSRAWQGMLEDPAREWSIDSLAALASMSRSTFMRAFVKVAGESPWVLLTRVRMELAYGLLGNSHLGLSDIAQQVGYQSQAAFSKKFKEVYGQAPGQVRKAGGR</sequence>
<dbReference type="PANTHER" id="PTHR46796:SF7">
    <property type="entry name" value="ARAC FAMILY TRANSCRIPTIONAL REGULATOR"/>
    <property type="match status" value="1"/>
</dbReference>
<evidence type="ECO:0000313" key="6">
    <source>
        <dbReference type="EMBL" id="QXI28814.1"/>
    </source>
</evidence>
<dbReference type="KEGG" id="pvw:HU752_002310"/>
<dbReference type="CDD" id="cd06995">
    <property type="entry name" value="cupin_YkgD-like_N"/>
    <property type="match status" value="1"/>
</dbReference>
<dbReference type="InterPro" id="IPR009057">
    <property type="entry name" value="Homeodomain-like_sf"/>
</dbReference>
<name>A0A9E6TSJ0_9PSED</name>
<dbReference type="AlphaFoldDB" id="A0A9E6TSJ0"/>
<dbReference type="GO" id="GO:0003700">
    <property type="term" value="F:DNA-binding transcription factor activity"/>
    <property type="evidence" value="ECO:0007669"/>
    <property type="project" value="InterPro"/>
</dbReference>
<keyword evidence="7" id="KW-1185">Reference proteome</keyword>
<evidence type="ECO:0000256" key="2">
    <source>
        <dbReference type="ARBA" id="ARBA00023125"/>
    </source>
</evidence>
<evidence type="ECO:0000256" key="4">
    <source>
        <dbReference type="ARBA" id="ARBA00037345"/>
    </source>
</evidence>
<reference evidence="6 7" key="1">
    <citation type="journal article" date="2020" name="Microorganisms">
        <title>Reliable Identification of Environmental Pseudomonas Isolates Using the rpoD Gene.</title>
        <authorList>
            <consortium name="The Broad Institute Genome Sequencing Platform"/>
            <person name="Girard L."/>
            <person name="Lood C."/>
            <person name="Rokni-Zadeh H."/>
            <person name="van Noort V."/>
            <person name="Lavigne R."/>
            <person name="De Mot R."/>
        </authorList>
    </citation>
    <scope>NUCLEOTIDE SEQUENCE [LARGE SCALE GENOMIC DNA]</scope>
    <source>
        <strain evidence="6 7">RW8P3</strain>
    </source>
</reference>
<dbReference type="Pfam" id="PF12833">
    <property type="entry name" value="HTH_18"/>
    <property type="match status" value="1"/>
</dbReference>
<dbReference type="InterPro" id="IPR032783">
    <property type="entry name" value="AraC_lig"/>
</dbReference>
<dbReference type="InterPro" id="IPR020449">
    <property type="entry name" value="Tscrpt_reg_AraC-type_HTH"/>
</dbReference>
<dbReference type="PROSITE" id="PS01124">
    <property type="entry name" value="HTH_ARAC_FAMILY_2"/>
    <property type="match status" value="1"/>
</dbReference>
<dbReference type="SUPFAM" id="SSF51182">
    <property type="entry name" value="RmlC-like cupins"/>
    <property type="match status" value="1"/>
</dbReference>
<keyword evidence="3" id="KW-0804">Transcription</keyword>
<dbReference type="InterPro" id="IPR050204">
    <property type="entry name" value="AraC_XylS_family_regulators"/>
</dbReference>
<evidence type="ECO:0000256" key="3">
    <source>
        <dbReference type="ARBA" id="ARBA00023163"/>
    </source>
</evidence>
<dbReference type="SMART" id="SM00342">
    <property type="entry name" value="HTH_ARAC"/>
    <property type="match status" value="1"/>
</dbReference>
<dbReference type="InterPro" id="IPR011051">
    <property type="entry name" value="RmlC_Cupin_sf"/>
</dbReference>
<organism evidence="6 7">
    <name type="scientific">Pseudomonas vanderleydeniana</name>
    <dbReference type="NCBI Taxonomy" id="2745495"/>
    <lineage>
        <taxon>Bacteria</taxon>
        <taxon>Pseudomonadati</taxon>
        <taxon>Pseudomonadota</taxon>
        <taxon>Gammaproteobacteria</taxon>
        <taxon>Pseudomonadales</taxon>
        <taxon>Pseudomonadaceae</taxon>
        <taxon>Pseudomonas</taxon>
    </lineage>
</organism>
<dbReference type="EMBL" id="CP077093">
    <property type="protein sequence ID" value="QXI28814.1"/>
    <property type="molecule type" value="Genomic_DNA"/>
</dbReference>
<dbReference type="PANTHER" id="PTHR46796">
    <property type="entry name" value="HTH-TYPE TRANSCRIPTIONAL ACTIVATOR RHAS-RELATED"/>
    <property type="match status" value="1"/>
</dbReference>
<dbReference type="Gene3D" id="1.10.10.60">
    <property type="entry name" value="Homeodomain-like"/>
    <property type="match status" value="2"/>
</dbReference>
<dbReference type="Gene3D" id="2.60.120.10">
    <property type="entry name" value="Jelly Rolls"/>
    <property type="match status" value="1"/>
</dbReference>
<comment type="function">
    <text evidence="4">Regulatory protein of the TOL plasmid xyl operons. XylS activates the xylXYZLTEGFJQKIH operon required for the degradation of toluene, m-xylene and p-xylene.</text>
</comment>
<evidence type="ECO:0000256" key="1">
    <source>
        <dbReference type="ARBA" id="ARBA00023015"/>
    </source>
</evidence>
<evidence type="ECO:0000313" key="7">
    <source>
        <dbReference type="Proteomes" id="UP000634530"/>
    </source>
</evidence>
<dbReference type="SUPFAM" id="SSF46689">
    <property type="entry name" value="Homeodomain-like"/>
    <property type="match status" value="2"/>
</dbReference>
<proteinExistence type="predicted"/>
<accession>A0A9E6TSJ0</accession>
<dbReference type="Proteomes" id="UP000634530">
    <property type="component" value="Chromosome"/>
</dbReference>
<keyword evidence="1" id="KW-0805">Transcription regulation</keyword>
<dbReference type="PRINTS" id="PR00032">
    <property type="entry name" value="HTHARAC"/>
</dbReference>
<dbReference type="RefSeq" id="WP_186683844.1">
    <property type="nucleotide sequence ID" value="NZ_CP077093.1"/>
</dbReference>
<feature type="domain" description="HTH araC/xylS-type" evidence="5">
    <location>
        <begin position="202"/>
        <end position="300"/>
    </location>
</feature>
<dbReference type="GO" id="GO:0043565">
    <property type="term" value="F:sequence-specific DNA binding"/>
    <property type="evidence" value="ECO:0007669"/>
    <property type="project" value="InterPro"/>
</dbReference>
<evidence type="ECO:0000259" key="5">
    <source>
        <dbReference type="PROSITE" id="PS01124"/>
    </source>
</evidence>
<reference evidence="6 7" key="2">
    <citation type="journal article" date="2021" name="Microorganisms">
        <title>The Ever-Expanding Pseudomonas Genus: Description of 43 New Species and Partition of the Pseudomonas putida Group.</title>
        <authorList>
            <person name="Girard L."/>
            <person name="Lood C."/>
            <person name="Hofte M."/>
            <person name="Vandamme P."/>
            <person name="Rokni-Zadeh H."/>
            <person name="van Noort V."/>
            <person name="Lavigne R."/>
            <person name="De Mot R."/>
        </authorList>
    </citation>
    <scope>NUCLEOTIDE SEQUENCE [LARGE SCALE GENOMIC DNA]</scope>
    <source>
        <strain evidence="6 7">RW8P3</strain>
    </source>
</reference>
<dbReference type="InterPro" id="IPR018060">
    <property type="entry name" value="HTH_AraC"/>
</dbReference>
<protein>
    <submittedName>
        <fullName evidence="6">AraC family transcriptional regulator</fullName>
    </submittedName>
</protein>
<gene>
    <name evidence="6" type="ORF">HU752_002310</name>
</gene>
<dbReference type="Pfam" id="PF12852">
    <property type="entry name" value="Cupin_6"/>
    <property type="match status" value="1"/>
</dbReference>